<reference evidence="2 3" key="1">
    <citation type="submission" date="2020-08" db="EMBL/GenBank/DDBJ databases">
        <authorList>
            <person name="Newling K."/>
            <person name="Davey J."/>
            <person name="Forrester S."/>
        </authorList>
    </citation>
    <scope>NUCLEOTIDE SEQUENCE [LARGE SCALE GENOMIC DNA]</scope>
    <source>
        <strain evidence="3">Crithidia deanei Carvalho (ATCC PRA-265)</strain>
    </source>
</reference>
<name>A0A7G2CKD6_9TRYP</name>
<feature type="region of interest" description="Disordered" evidence="1">
    <location>
        <begin position="33"/>
        <end position="117"/>
    </location>
</feature>
<evidence type="ECO:0000313" key="3">
    <source>
        <dbReference type="Proteomes" id="UP000515908"/>
    </source>
</evidence>
<sequence>MHSSVPVCSWEEKYDFTPKISYYPGAKGVVREKWWTPTKRSASKPKDTQPSTGAKVTTTAVTEATRVKPTKPKPKDTATTIAPRKPQAPSQVTRSRPARSACTPQTPLDADRSASTVQTYTQAREAAVRGRRFQRNYKAPPTAEQMEAFEAMERERQRRVEAYAGTAPVPPTSRKVVKPHVPYKPRVKEHFTLPPSFASQLRSVAQCLHPSVVLAGTTASHPRPTTPPPTGSVWLNGQYKLQSRQGFLSSLTKTNPGVMADQLGAKYAVEANSAAYDYNFVTPDVLEEAWRQRLATLYKQQDALYEHFVGGFAPISEAVATCKQSSNGAEGKMFIVRDDGHICSPIELHSIQQNPSDGVYYDDMREDEVAVLVKPFLDELPSVADRTYNERERVISKGREWDRQYAIRAAVGTTAQETLLDLDVDPRYRHPGERLLRRNGALLR</sequence>
<dbReference type="AlphaFoldDB" id="A0A7G2CKD6"/>
<keyword evidence="3" id="KW-1185">Reference proteome</keyword>
<dbReference type="VEuPathDB" id="TriTrypDB:ADEAN_000778100"/>
<gene>
    <name evidence="2" type="ORF">ADEAN_000778100</name>
</gene>
<feature type="compositionally biased region" description="Low complexity" evidence="1">
    <location>
        <begin position="52"/>
        <end position="64"/>
    </location>
</feature>
<protein>
    <submittedName>
        <fullName evidence="2">Uncharacterized protein</fullName>
    </submittedName>
</protein>
<dbReference type="EMBL" id="LR877160">
    <property type="protein sequence ID" value="CAD2220266.1"/>
    <property type="molecule type" value="Genomic_DNA"/>
</dbReference>
<evidence type="ECO:0000313" key="2">
    <source>
        <dbReference type="EMBL" id="CAD2220266.1"/>
    </source>
</evidence>
<organism evidence="2 3">
    <name type="scientific">Angomonas deanei</name>
    <dbReference type="NCBI Taxonomy" id="59799"/>
    <lineage>
        <taxon>Eukaryota</taxon>
        <taxon>Discoba</taxon>
        <taxon>Euglenozoa</taxon>
        <taxon>Kinetoplastea</taxon>
        <taxon>Metakinetoplastina</taxon>
        <taxon>Trypanosomatida</taxon>
        <taxon>Trypanosomatidae</taxon>
        <taxon>Strigomonadinae</taxon>
        <taxon>Angomonas</taxon>
    </lineage>
</organism>
<evidence type="ECO:0000256" key="1">
    <source>
        <dbReference type="SAM" id="MobiDB-lite"/>
    </source>
</evidence>
<accession>A0A7G2CKD6</accession>
<dbReference type="Proteomes" id="UP000515908">
    <property type="component" value="Chromosome 16"/>
</dbReference>
<proteinExistence type="predicted"/>